<evidence type="ECO:0008006" key="4">
    <source>
        <dbReference type="Google" id="ProtNLM"/>
    </source>
</evidence>
<dbReference type="Proteomes" id="UP001580391">
    <property type="component" value="Unassembled WGS sequence"/>
</dbReference>
<dbReference type="RefSeq" id="WP_375517817.1">
    <property type="nucleotide sequence ID" value="NZ_JBHILI010000015.1"/>
</dbReference>
<evidence type="ECO:0000256" key="1">
    <source>
        <dbReference type="SAM" id="SignalP"/>
    </source>
</evidence>
<keyword evidence="3" id="KW-1185">Reference proteome</keyword>
<protein>
    <recommendedName>
        <fullName evidence="4">LIC_13355 family lipoprotein</fullName>
    </recommendedName>
</protein>
<organism evidence="2 3">
    <name type="scientific">Leptospira wolffii</name>
    <dbReference type="NCBI Taxonomy" id="409998"/>
    <lineage>
        <taxon>Bacteria</taxon>
        <taxon>Pseudomonadati</taxon>
        <taxon>Spirochaetota</taxon>
        <taxon>Spirochaetia</taxon>
        <taxon>Leptospirales</taxon>
        <taxon>Leptospiraceae</taxon>
        <taxon>Leptospira</taxon>
    </lineage>
</organism>
<comment type="caution">
    <text evidence="2">The sequence shown here is derived from an EMBL/GenBank/DDBJ whole genome shotgun (WGS) entry which is preliminary data.</text>
</comment>
<name>A0ABV5BX97_9LEPT</name>
<evidence type="ECO:0000313" key="3">
    <source>
        <dbReference type="Proteomes" id="UP001580391"/>
    </source>
</evidence>
<reference evidence="2 3" key="1">
    <citation type="submission" date="2024-09" db="EMBL/GenBank/DDBJ databases">
        <title>Taxonomic and Genotyping Characterization of Leptospira Strains isolated from Multiple Sources in Colombia highlights the importance of intermediate species.</title>
        <authorList>
            <person name="Torres Higuera L."/>
            <person name="Rojas Tapias D."/>
            <person name="Jimenez Velasquez S."/>
            <person name="Renjifo Ibanez C."/>
        </authorList>
    </citation>
    <scope>NUCLEOTIDE SEQUENCE [LARGE SCALE GENOMIC DNA]</scope>
    <source>
        <strain evidence="2 3">Lep080</strain>
    </source>
</reference>
<feature type="signal peptide" evidence="1">
    <location>
        <begin position="1"/>
        <end position="20"/>
    </location>
</feature>
<dbReference type="EMBL" id="JBHILJ010000026">
    <property type="protein sequence ID" value="MFB5738701.1"/>
    <property type="molecule type" value="Genomic_DNA"/>
</dbReference>
<gene>
    <name evidence="2" type="ORF">ACE5IX_19465</name>
</gene>
<feature type="chain" id="PRO_5046987523" description="LIC_13355 family lipoprotein" evidence="1">
    <location>
        <begin position="21"/>
        <end position="230"/>
    </location>
</feature>
<proteinExistence type="predicted"/>
<accession>A0ABV5BX97</accession>
<evidence type="ECO:0000313" key="2">
    <source>
        <dbReference type="EMBL" id="MFB5738701.1"/>
    </source>
</evidence>
<sequence>MYTKKLITMILLIFTYISCGNGVAETNKRNTQDLVNVLWNISNTKLPGDGCRLVYSNMGVSGKINGGMTNLGGYVLNNLGGSSLWSMPDDATIVFTENLYTYEYQNYADHNTFGKKIDFTKVSTYTYSSKADLIDEGELHPGSPTAKNLTYTVVITGGPQDGTNYSYTRSSDSWSGNYSGVDLTSTTFSDSRSSGYLYYEAALVSLNGDNKENYQSSVNTSDSVAFYVCP</sequence>
<keyword evidence="1" id="KW-0732">Signal</keyword>